<dbReference type="RefSeq" id="WP_182298575.1">
    <property type="nucleotide sequence ID" value="NZ_CP041969.1"/>
</dbReference>
<dbReference type="KEGG" id="cchl:FPL14_15945"/>
<dbReference type="PANTHER" id="PTHR43845:SF1">
    <property type="entry name" value="BLR5969 PROTEIN"/>
    <property type="match status" value="1"/>
</dbReference>
<reference evidence="1 2" key="1">
    <citation type="submission" date="2019-07" db="EMBL/GenBank/DDBJ databases">
        <authorList>
            <person name="Kim J.K."/>
            <person name="Cheong H.-M."/>
            <person name="Choi Y."/>
            <person name="Hwang K.J."/>
            <person name="Lee S."/>
            <person name="Choi C."/>
        </authorList>
    </citation>
    <scope>NUCLEOTIDE SEQUENCE [LARGE SCALE GENOMIC DNA]</scope>
    <source>
        <strain evidence="1 2">KS 22</strain>
    </source>
</reference>
<proteinExistence type="predicted"/>
<evidence type="ECO:0000313" key="1">
    <source>
        <dbReference type="EMBL" id="QMV42525.1"/>
    </source>
</evidence>
<dbReference type="SUPFAM" id="SSF56801">
    <property type="entry name" value="Acetyl-CoA synthetase-like"/>
    <property type="match status" value="1"/>
</dbReference>
<dbReference type="EMBL" id="CP041969">
    <property type="protein sequence ID" value="QMV42525.1"/>
    <property type="molecule type" value="Genomic_DNA"/>
</dbReference>
<name>A0A7G5BZZ1_9BACL</name>
<dbReference type="Gene3D" id="3.40.50.12780">
    <property type="entry name" value="N-terminal domain of ligase-like"/>
    <property type="match status" value="1"/>
</dbReference>
<dbReference type="Proteomes" id="UP000515679">
    <property type="component" value="Chromosome"/>
</dbReference>
<dbReference type="InterPro" id="IPR042099">
    <property type="entry name" value="ANL_N_sf"/>
</dbReference>
<evidence type="ECO:0000313" key="2">
    <source>
        <dbReference type="Proteomes" id="UP000515679"/>
    </source>
</evidence>
<accession>A0A7G5BZZ1</accession>
<dbReference type="AlphaFoldDB" id="A0A7G5BZZ1"/>
<gene>
    <name evidence="1" type="ORF">FPL14_15945</name>
</gene>
<protein>
    <submittedName>
        <fullName evidence="1">AMP-binding protein</fullName>
    </submittedName>
</protein>
<sequence length="405" mass="45937">MDSDLLRLKIEQTLDVFPWYAQLLEDHAAALATVRSLSELPLMTSELLERHYYREQPFKPRDNVTCYRTSGTSSLRRKTIYYSEEDERRYLRIKAEIFRCILLPSGATTALSDMGTGHAASTAVDIFGSIGVEAQSIAFQQPIEEHLARLGTLRPHVLYTMPSILDRLLSASADDPAAWGIRHVILVGEIASPAWRCSVAERLGIDPRNITDTYGSIEIGTIAYYSHEHGRYLFAEGIEAEGVSVRELFQDADPLQQGETVLALSSLTRDLFPALRYVTYDIVRDLRPIVVDGRRTMSFQAIVRRIGPELKHGEKISVYDIEDVVYRHMNEATVRIHVHANKLTVRIDSEDKNPQLYATIERELLDRIPEIGIMIRGGILEALRVIPSDIAYDNNLPKHKKVFYD</sequence>
<organism evidence="1 2">
    <name type="scientific">Cohnella cholangitidis</name>
    <dbReference type="NCBI Taxonomy" id="2598458"/>
    <lineage>
        <taxon>Bacteria</taxon>
        <taxon>Bacillati</taxon>
        <taxon>Bacillota</taxon>
        <taxon>Bacilli</taxon>
        <taxon>Bacillales</taxon>
        <taxon>Paenibacillaceae</taxon>
        <taxon>Cohnella</taxon>
    </lineage>
</organism>
<keyword evidence="2" id="KW-1185">Reference proteome</keyword>
<dbReference type="PANTHER" id="PTHR43845">
    <property type="entry name" value="BLR5969 PROTEIN"/>
    <property type="match status" value="1"/>
</dbReference>